<dbReference type="OrthoDB" id="6104986at2759"/>
<sequence length="756" mass="84296">MAARAPKQWQLSKNETITSYESWRQNLIYILSQDSNFVPFLEATWQKKTSTNPHRGLVDDADPIPEPRRLTAVQKNARLDLLLGQIANFCPVVSRSSIVKNSVSLNDIWQKIRQHYGFQSTGAHFLDLATIIRQPDERPEDLYQRLMAFFEDNLLTAEALEADEDLTPTLENTIVVLWLQLIHPGLPLLVKQKYGSELRNKSLSSLKPEISQALSSLLDELRLIDETRTLCIGSTNPRRNPTSASDNPRRKAFRSCILCKTADRSHTTHDLMDCRYLPERDRRPWARSRLLKDDYDNLHPEDCDTFDLSLEGVVNAVQVDDSTAHRVSIVQSPVIRTFYNEHPIQLTLDTGATSNMVRASSATAYGFPESPASQMARQADGVTPMDVVGEVHCSLARGSSTFELDALVVHQLDVDILAGNPFLSKNDIAIRPAKREVLIGGTDVVHYGQPAKSIPHSAARRTQSFLLRSPQHMVVLPGDYLQLTTPLESDPDALWALEPRLDSPSNLSQKLEAAWSQPQAIVSVDHTLRIPNTTPSPILIKKGEQLCQVRHIIPPFPTDPCAYSSSTCRPVICPPVHNKPFSSTVVLDPDSSLPPHIRDQFRDLHLEYDDVFNPTISKYNGACGKIEAVVNIGPTLPPQQKGRLPQYNRSTMEALQAKFDELEASGVFAKPEQVNVHVEYLNTSFLVKKPNGGSHLVTSFGAVAQYSKPQPSLMPNVDSVLCAIGQWQYVIITDLLKSFYQVPLAASSMKYCGVAI</sequence>
<evidence type="ECO:0000313" key="2">
    <source>
        <dbReference type="Proteomes" id="UP001152795"/>
    </source>
</evidence>
<dbReference type="Gene3D" id="2.40.70.10">
    <property type="entry name" value="Acid Proteases"/>
    <property type="match status" value="1"/>
</dbReference>
<evidence type="ECO:0000313" key="1">
    <source>
        <dbReference type="EMBL" id="CAB3997228.1"/>
    </source>
</evidence>
<dbReference type="CDD" id="cd00303">
    <property type="entry name" value="retropepsin_like"/>
    <property type="match status" value="1"/>
</dbReference>
<dbReference type="InterPro" id="IPR043128">
    <property type="entry name" value="Rev_trsase/Diguanyl_cyclase"/>
</dbReference>
<gene>
    <name evidence="1" type="ORF">PACLA_8A001955</name>
</gene>
<name>A0A6S7GYZ5_PARCT</name>
<dbReference type="AlphaFoldDB" id="A0A6S7GYZ5"/>
<dbReference type="Gene3D" id="3.30.70.270">
    <property type="match status" value="1"/>
</dbReference>
<dbReference type="GO" id="GO:0006508">
    <property type="term" value="P:proteolysis"/>
    <property type="evidence" value="ECO:0007669"/>
    <property type="project" value="InterPro"/>
</dbReference>
<dbReference type="SUPFAM" id="SSF50630">
    <property type="entry name" value="Acid proteases"/>
    <property type="match status" value="1"/>
</dbReference>
<dbReference type="InterPro" id="IPR021109">
    <property type="entry name" value="Peptidase_aspartic_dom_sf"/>
</dbReference>
<dbReference type="SUPFAM" id="SSF56672">
    <property type="entry name" value="DNA/RNA polymerases"/>
    <property type="match status" value="1"/>
</dbReference>
<dbReference type="InterPro" id="IPR043502">
    <property type="entry name" value="DNA/RNA_pol_sf"/>
</dbReference>
<dbReference type="Gene3D" id="3.10.10.10">
    <property type="entry name" value="HIV Type 1 Reverse Transcriptase, subunit A, domain 1"/>
    <property type="match status" value="1"/>
</dbReference>
<comment type="caution">
    <text evidence="1">The sequence shown here is derived from an EMBL/GenBank/DDBJ whole genome shotgun (WGS) entry which is preliminary data.</text>
</comment>
<dbReference type="EMBL" id="CACRXK020003052">
    <property type="protein sequence ID" value="CAB3997228.1"/>
    <property type="molecule type" value="Genomic_DNA"/>
</dbReference>
<accession>A0A6S7GYZ5</accession>
<reference evidence="1" key="1">
    <citation type="submission" date="2020-04" db="EMBL/GenBank/DDBJ databases">
        <authorList>
            <person name="Alioto T."/>
            <person name="Alioto T."/>
            <person name="Gomez Garrido J."/>
        </authorList>
    </citation>
    <scope>NUCLEOTIDE SEQUENCE</scope>
    <source>
        <strain evidence="1">A484AB</strain>
    </source>
</reference>
<protein>
    <submittedName>
        <fullName evidence="1">Retrovirus-related Pol poly from transposon opus</fullName>
    </submittedName>
</protein>
<dbReference type="GO" id="GO:0004190">
    <property type="term" value="F:aspartic-type endopeptidase activity"/>
    <property type="evidence" value="ECO:0007669"/>
    <property type="project" value="InterPro"/>
</dbReference>
<proteinExistence type="predicted"/>
<dbReference type="PROSITE" id="PS00141">
    <property type="entry name" value="ASP_PROTEASE"/>
    <property type="match status" value="1"/>
</dbReference>
<keyword evidence="2" id="KW-1185">Reference proteome</keyword>
<organism evidence="1 2">
    <name type="scientific">Paramuricea clavata</name>
    <name type="common">Red gorgonian</name>
    <name type="synonym">Violescent sea-whip</name>
    <dbReference type="NCBI Taxonomy" id="317549"/>
    <lineage>
        <taxon>Eukaryota</taxon>
        <taxon>Metazoa</taxon>
        <taxon>Cnidaria</taxon>
        <taxon>Anthozoa</taxon>
        <taxon>Octocorallia</taxon>
        <taxon>Malacalcyonacea</taxon>
        <taxon>Plexauridae</taxon>
        <taxon>Paramuricea</taxon>
    </lineage>
</organism>
<dbReference type="InterPro" id="IPR001969">
    <property type="entry name" value="Aspartic_peptidase_AS"/>
</dbReference>
<dbReference type="Proteomes" id="UP001152795">
    <property type="component" value="Unassembled WGS sequence"/>
</dbReference>